<keyword evidence="4" id="KW-1185">Reference proteome</keyword>
<feature type="domain" description="Baseplate J-like central" evidence="2">
    <location>
        <begin position="200"/>
        <end position="273"/>
    </location>
</feature>
<dbReference type="OrthoDB" id="7565172at2"/>
<protein>
    <submittedName>
        <fullName evidence="3">Baseplate J/gp47 family protein</fullName>
    </submittedName>
</protein>
<dbReference type="PANTHER" id="PTHR37829">
    <property type="entry name" value="PHAGE-LIKE ELEMENT PBSX PROTEIN XKDT"/>
    <property type="match status" value="1"/>
</dbReference>
<gene>
    <name evidence="3" type="ORF">D1O30_06835</name>
</gene>
<accession>A0A3M9XM57</accession>
<evidence type="ECO:0000313" key="3">
    <source>
        <dbReference type="EMBL" id="RNJ49353.1"/>
    </source>
</evidence>
<reference evidence="3 4" key="1">
    <citation type="submission" date="2018-08" db="EMBL/GenBank/DDBJ databases">
        <title>Genome sequence of Methylocystis hirsuta CSC1, a methanotroph able to accumulate PHAs.</title>
        <authorList>
            <person name="Bordel S."/>
            <person name="Rodriguez E."/>
            <person name="Gancedo J."/>
            <person name="Munoz R."/>
        </authorList>
    </citation>
    <scope>NUCLEOTIDE SEQUENCE [LARGE SCALE GENOMIC DNA]</scope>
    <source>
        <strain evidence="3 4">CSC1</strain>
    </source>
</reference>
<dbReference type="InterPro" id="IPR058531">
    <property type="entry name" value="Baseplate_J_M"/>
</dbReference>
<comment type="caution">
    <text evidence="3">The sequence shown here is derived from an EMBL/GenBank/DDBJ whole genome shotgun (WGS) entry which is preliminary data.</text>
</comment>
<dbReference type="Pfam" id="PF26078">
    <property type="entry name" value="Baseplate_J_M"/>
    <property type="match status" value="1"/>
</dbReference>
<dbReference type="AlphaFoldDB" id="A0A3M9XM57"/>
<evidence type="ECO:0000259" key="2">
    <source>
        <dbReference type="Pfam" id="PF26078"/>
    </source>
</evidence>
<feature type="domain" description="Baseplate protein J-like barrel" evidence="1">
    <location>
        <begin position="102"/>
        <end position="157"/>
    </location>
</feature>
<name>A0A3M9XM57_9HYPH</name>
<dbReference type="EMBL" id="QWDD01000001">
    <property type="protein sequence ID" value="RNJ49353.1"/>
    <property type="molecule type" value="Genomic_DNA"/>
</dbReference>
<evidence type="ECO:0000313" key="4">
    <source>
        <dbReference type="Proteomes" id="UP000268623"/>
    </source>
</evidence>
<proteinExistence type="predicted"/>
<dbReference type="InterPro" id="IPR006949">
    <property type="entry name" value="Barrel_Baseplate_J-like"/>
</dbReference>
<dbReference type="PANTHER" id="PTHR37829:SF3">
    <property type="entry name" value="PROTEIN JAYE-RELATED"/>
    <property type="match status" value="1"/>
</dbReference>
<dbReference type="Pfam" id="PF04865">
    <property type="entry name" value="Baseplate_J"/>
    <property type="match status" value="1"/>
</dbReference>
<organism evidence="3 4">
    <name type="scientific">Methylocystis hirsuta</name>
    <dbReference type="NCBI Taxonomy" id="369798"/>
    <lineage>
        <taxon>Bacteria</taxon>
        <taxon>Pseudomonadati</taxon>
        <taxon>Pseudomonadota</taxon>
        <taxon>Alphaproteobacteria</taxon>
        <taxon>Hyphomicrobiales</taxon>
        <taxon>Methylocystaceae</taxon>
        <taxon>Methylocystis</taxon>
    </lineage>
</organism>
<dbReference type="Proteomes" id="UP000268623">
    <property type="component" value="Unassembled WGS sequence"/>
</dbReference>
<dbReference type="InterPro" id="IPR052399">
    <property type="entry name" value="Phage_Baseplate_Assmbl_Protein"/>
</dbReference>
<evidence type="ECO:0000259" key="1">
    <source>
        <dbReference type="Pfam" id="PF04865"/>
    </source>
</evidence>
<sequence length="364" mass="39483">MSFFIPDLKTLSQRTRNAFVAAGSGLDAWVWPNNVYVTAKVFAGIVHLMFARLKWIDRQRFVHTADDEEQIGLHGAEFGIGRKASSFAQGYVEVPLLHPDAVLAGTVFTRSDGVQFRATQTVAPLEHAISSAVRVPVICTTVGKIGNTLAAAPLTSTLVNSAGELVAPYVADEGIGQGADIEPLEQWKARILDYKRRPPMGGAEYDYEKWAMEMPGVTRVFVKGNAFGPGTVGVWPLMDGTYPFGIPQEYDIEAIQEHLDLRKPATAYVFVQAPIPDCIDIVVNGIAPDTPQTRSAVAAELLAVFLRMTQPGLPGKTFVLRHSWLEQAVSNATGEQFNDGVSAPATNLDFPAGIVPCLRSVTFK</sequence>
<dbReference type="RefSeq" id="WP_123175319.1">
    <property type="nucleotide sequence ID" value="NZ_QWDD01000001.1"/>
</dbReference>